<dbReference type="InterPro" id="IPR027417">
    <property type="entry name" value="P-loop_NTPase"/>
</dbReference>
<dbReference type="EMBL" id="QROY01000005">
    <property type="protein sequence ID" value="RHL68606.1"/>
    <property type="molecule type" value="Genomic_DNA"/>
</dbReference>
<keyword evidence="1" id="KW-0175">Coiled coil</keyword>
<proteinExistence type="predicted"/>
<reference evidence="3 4" key="1">
    <citation type="submission" date="2018-08" db="EMBL/GenBank/DDBJ databases">
        <title>A genome reference for cultivated species of the human gut microbiota.</title>
        <authorList>
            <person name="Zou Y."/>
            <person name="Xue W."/>
            <person name="Luo G."/>
        </authorList>
    </citation>
    <scope>NUCLEOTIDE SEQUENCE [LARGE SCALE GENOMIC DNA]</scope>
    <source>
        <strain evidence="3 4">AF36-7BH</strain>
    </source>
</reference>
<dbReference type="GO" id="GO:0006302">
    <property type="term" value="P:double-strand break repair"/>
    <property type="evidence" value="ECO:0007669"/>
    <property type="project" value="TreeGrafter"/>
</dbReference>
<accession>A0A415MBC5</accession>
<name>A0A415MBC5_9FIRM</name>
<dbReference type="PANTHER" id="PTHR32182:SF22">
    <property type="entry name" value="ATP-DEPENDENT ENDONUCLEASE, OLD FAMILY-RELATED"/>
    <property type="match status" value="1"/>
</dbReference>
<dbReference type="GO" id="GO:0000731">
    <property type="term" value="P:DNA synthesis involved in DNA repair"/>
    <property type="evidence" value="ECO:0007669"/>
    <property type="project" value="TreeGrafter"/>
</dbReference>
<dbReference type="SUPFAM" id="SSF52540">
    <property type="entry name" value="P-loop containing nucleoside triphosphate hydrolases"/>
    <property type="match status" value="1"/>
</dbReference>
<feature type="domain" description="Endonuclease GajA/Old nuclease/RecF-like AAA" evidence="2">
    <location>
        <begin position="29"/>
        <end position="394"/>
    </location>
</feature>
<gene>
    <name evidence="3" type="ORF">DW007_07255</name>
</gene>
<protein>
    <recommendedName>
        <fullName evidence="2">Endonuclease GajA/Old nuclease/RecF-like AAA domain-containing protein</fullName>
    </recommendedName>
</protein>
<evidence type="ECO:0000256" key="1">
    <source>
        <dbReference type="SAM" id="Coils"/>
    </source>
</evidence>
<organism evidence="3 4">
    <name type="scientific">Lachnospira eligens</name>
    <dbReference type="NCBI Taxonomy" id="39485"/>
    <lineage>
        <taxon>Bacteria</taxon>
        <taxon>Bacillati</taxon>
        <taxon>Bacillota</taxon>
        <taxon>Clostridia</taxon>
        <taxon>Lachnospirales</taxon>
        <taxon>Lachnospiraceae</taxon>
        <taxon>Lachnospira</taxon>
    </lineage>
</organism>
<evidence type="ECO:0000259" key="2">
    <source>
        <dbReference type="Pfam" id="PF13175"/>
    </source>
</evidence>
<dbReference type="AlphaFoldDB" id="A0A415MBC5"/>
<dbReference type="Pfam" id="PF13175">
    <property type="entry name" value="AAA_15"/>
    <property type="match status" value="1"/>
</dbReference>
<dbReference type="InterPro" id="IPR041685">
    <property type="entry name" value="AAA_GajA/Old/RecF-like"/>
</dbReference>
<evidence type="ECO:0000313" key="4">
    <source>
        <dbReference type="Proteomes" id="UP000285201"/>
    </source>
</evidence>
<evidence type="ECO:0000313" key="3">
    <source>
        <dbReference type="EMBL" id="RHL68606.1"/>
    </source>
</evidence>
<feature type="coiled-coil region" evidence="1">
    <location>
        <begin position="186"/>
        <end position="213"/>
    </location>
</feature>
<dbReference type="Proteomes" id="UP000285201">
    <property type="component" value="Unassembled WGS sequence"/>
</dbReference>
<dbReference type="Gene3D" id="3.40.50.300">
    <property type="entry name" value="P-loop containing nucleotide triphosphate hydrolases"/>
    <property type="match status" value="1"/>
</dbReference>
<sequence length="676" mass="78213">MEIILCQSVLLRIFRLFNLFTNKGESIDMISAVLFRNYKNYNNMHFVQICNNFNEKYSVFVGNNGVGKSAILESIDVILNNRDWNYTKGAKKTESFICPIYLIEKNKLDDNNGILEIIGNYYWNVNERANSNIKNNVELQKLIRYRDLLKVNYEKTHYLIMIGGDFNNPNAAFCATFNDDILNKIMKHENITKEKAQQELDLVRKRIESLYRYLYIPVEESPSELLKLQNNTMQYLLNRNILEEIESLLKQNGRGKAAIVDRINQSLDEFIEEVNKVITQVDDKYTFRSEAGARKKITAKDIREKILEAYFPLKTLKVNGHAVENLSSGEQRKAIIDIAYSIIVANADKETEREIVLAIDEPESSMHISNCYSQFGRLDEIAVTYRKQVLITTHWYGFLPIIYKGNMHHITNDDGVTDICSFSLNNIMEERRSFPDVIELKSFFDLASSIITYIRTKPNDTWIICEGKDDKQYLECVLYGEKNINILPVGGCGNVSKLFEMIYSVMSEKTEQKVCKVLFLIDTDIKAKSYMQPKGWGNPNNNIKFRRLQVDNDVIKLYDPTKQNTYVQTEIEDCLDGNIYFEALVLAIKEKGDSDLKNKINGFTVKKDVQYSMLRGDDTILVATEGFSIEGKKKIIAFAESDIGKEVIVNNYKKIFDKLNDKPKHMLKDEILRLWD</sequence>
<dbReference type="PANTHER" id="PTHR32182">
    <property type="entry name" value="DNA REPLICATION AND REPAIR PROTEIN RECF"/>
    <property type="match status" value="1"/>
</dbReference>
<comment type="caution">
    <text evidence="3">The sequence shown here is derived from an EMBL/GenBank/DDBJ whole genome shotgun (WGS) entry which is preliminary data.</text>
</comment>